<dbReference type="Pfam" id="PF10272">
    <property type="entry name" value="Tmpp129"/>
    <property type="match status" value="1"/>
</dbReference>
<sequence>MMVRNDPPIYSHNNNIPIVVGTQQSHTVQRLPLQDIPIQQNIQNTSTSVADFYKVQSAGFSIPTIFSSILGSEELFFIHYHIIRISITVVIHSLIPLGYFFYLGFYQPDLKLFDFQNLNLLWKVYFSISVLTAVGLCTIVFYWYMSSFETHPIARQLKKFSQNGHWKQVASQINSDFRNFDKFSSGSSFYNRVYLTNSWLIKVNLYSVKMCTTSNLDVALTGAIDLNLTTDSSIGRQLLTLVAKPLNDSSLFKPFVFRLSSFEYQDFCDKLSLPIRQTCDIIIKQSLPEMFIESFREQELENCIGCMKKLSDVKLVKLCGENSDCRICSCRPMWCLECMGKWFAYRQNQSEPTTWLDSKATCPTCRAKFCLMDVSPLDLI</sequence>
<evidence type="ECO:0000256" key="3">
    <source>
        <dbReference type="ARBA" id="ARBA00022692"/>
    </source>
</evidence>
<evidence type="ECO:0000256" key="1">
    <source>
        <dbReference type="ARBA" id="ARBA00004141"/>
    </source>
</evidence>
<proteinExistence type="inferred from homology"/>
<gene>
    <name evidence="7" type="ORF">BpHYR1_051461</name>
</gene>
<organism evidence="7 8">
    <name type="scientific">Brachionus plicatilis</name>
    <name type="common">Marine rotifer</name>
    <name type="synonym">Brachionus muelleri</name>
    <dbReference type="NCBI Taxonomy" id="10195"/>
    <lineage>
        <taxon>Eukaryota</taxon>
        <taxon>Metazoa</taxon>
        <taxon>Spiralia</taxon>
        <taxon>Gnathifera</taxon>
        <taxon>Rotifera</taxon>
        <taxon>Eurotatoria</taxon>
        <taxon>Monogononta</taxon>
        <taxon>Pseudotrocha</taxon>
        <taxon>Ploima</taxon>
        <taxon>Brachionidae</taxon>
        <taxon>Brachionus</taxon>
    </lineage>
</organism>
<comment type="subcellular location">
    <subcellularLocation>
        <location evidence="1">Membrane</location>
        <topology evidence="1">Multi-pass membrane protein</topology>
    </subcellularLocation>
</comment>
<evidence type="ECO:0000313" key="8">
    <source>
        <dbReference type="Proteomes" id="UP000276133"/>
    </source>
</evidence>
<feature type="transmembrane region" description="Helical" evidence="6">
    <location>
        <begin position="82"/>
        <end position="104"/>
    </location>
</feature>
<dbReference type="PANTHER" id="PTHR31322">
    <property type="entry name" value="E3 UBIQUITIN-PROTEIN LIGASE TM129"/>
    <property type="match status" value="1"/>
</dbReference>
<comment type="caution">
    <text evidence="7">The sequence shown here is derived from an EMBL/GenBank/DDBJ whole genome shotgun (WGS) entry which is preliminary data.</text>
</comment>
<evidence type="ECO:0000313" key="7">
    <source>
        <dbReference type="EMBL" id="RNA08724.1"/>
    </source>
</evidence>
<feature type="transmembrane region" description="Helical" evidence="6">
    <location>
        <begin position="124"/>
        <end position="145"/>
    </location>
</feature>
<dbReference type="InterPro" id="IPR018801">
    <property type="entry name" value="TM129"/>
</dbReference>
<evidence type="ECO:0000256" key="5">
    <source>
        <dbReference type="ARBA" id="ARBA00023136"/>
    </source>
</evidence>
<name>A0A3M7QC24_BRAPC</name>
<dbReference type="GO" id="GO:0016567">
    <property type="term" value="P:protein ubiquitination"/>
    <property type="evidence" value="ECO:0007669"/>
    <property type="project" value="InterPro"/>
</dbReference>
<evidence type="ECO:0000256" key="4">
    <source>
        <dbReference type="ARBA" id="ARBA00022989"/>
    </source>
</evidence>
<dbReference type="PANTHER" id="PTHR31322:SF2">
    <property type="entry name" value="E3 UBIQUITIN-PROTEIN LIGASE TM129"/>
    <property type="match status" value="1"/>
</dbReference>
<keyword evidence="7" id="KW-0436">Ligase</keyword>
<evidence type="ECO:0000256" key="2">
    <source>
        <dbReference type="ARBA" id="ARBA00007332"/>
    </source>
</evidence>
<protein>
    <submittedName>
        <fullName evidence="7">E3 ubiquitin-ligase TM129-like</fullName>
    </submittedName>
</protein>
<dbReference type="GO" id="GO:0061630">
    <property type="term" value="F:ubiquitin protein ligase activity"/>
    <property type="evidence" value="ECO:0007669"/>
    <property type="project" value="InterPro"/>
</dbReference>
<dbReference type="GO" id="GO:0005783">
    <property type="term" value="C:endoplasmic reticulum"/>
    <property type="evidence" value="ECO:0007669"/>
    <property type="project" value="TreeGrafter"/>
</dbReference>
<dbReference type="OrthoDB" id="10055027at2759"/>
<dbReference type="Proteomes" id="UP000276133">
    <property type="component" value="Unassembled WGS sequence"/>
</dbReference>
<dbReference type="STRING" id="10195.A0A3M7QC24"/>
<evidence type="ECO:0000256" key="6">
    <source>
        <dbReference type="SAM" id="Phobius"/>
    </source>
</evidence>
<keyword evidence="5 6" id="KW-0472">Membrane</keyword>
<dbReference type="GO" id="GO:0016874">
    <property type="term" value="F:ligase activity"/>
    <property type="evidence" value="ECO:0007669"/>
    <property type="project" value="UniProtKB-KW"/>
</dbReference>
<comment type="similarity">
    <text evidence="2">Belongs to the TMEM129 family.</text>
</comment>
<keyword evidence="3 6" id="KW-0812">Transmembrane</keyword>
<dbReference type="GO" id="GO:0016020">
    <property type="term" value="C:membrane"/>
    <property type="evidence" value="ECO:0007669"/>
    <property type="project" value="UniProtKB-SubCell"/>
</dbReference>
<keyword evidence="4 6" id="KW-1133">Transmembrane helix</keyword>
<reference evidence="7 8" key="1">
    <citation type="journal article" date="2018" name="Sci. Rep.">
        <title>Genomic signatures of local adaptation to the degree of environmental predictability in rotifers.</title>
        <authorList>
            <person name="Franch-Gras L."/>
            <person name="Hahn C."/>
            <person name="Garcia-Roger E.M."/>
            <person name="Carmona M.J."/>
            <person name="Serra M."/>
            <person name="Gomez A."/>
        </authorList>
    </citation>
    <scope>NUCLEOTIDE SEQUENCE [LARGE SCALE GENOMIC DNA]</scope>
    <source>
        <strain evidence="7">HYR1</strain>
    </source>
</reference>
<keyword evidence="8" id="KW-1185">Reference proteome</keyword>
<dbReference type="AlphaFoldDB" id="A0A3M7QC24"/>
<accession>A0A3M7QC24</accession>
<dbReference type="EMBL" id="REGN01006648">
    <property type="protein sequence ID" value="RNA08724.1"/>
    <property type="molecule type" value="Genomic_DNA"/>
</dbReference>